<sequence>MADKTSWSKAAPARKAEGTVMSIGPIIPKLGPDRADEGLRIAYHPLDFGDYKLELQLTGDGLERAMKANSDFEVPTEPIILARYKKSTRTLTTYPVGTTFGAYFLEPKYLHLKTLILEGVVSPMVAMEDGDYLYYEELPNGIIREPLAGFGLAFDMRFIVESAERQSGVTTLRFSEDKGVSRKGDTLSMSYSLFKRLRRDINRTHRRSLDLANKAKREYLDATLNLMLDPEFELPIGDGTAKPVADILAETLIGRSRSAEAEAKAAARTVKKSVKTLAEKEPAELLDLRREIELVSLEELIELFEKKLGQAGLQERHWQEFFNGNAFVLQLAFNLPALAFGDQVAVGGTKFDGSGGKLADYAIKLGLFGNLALIEIKTPKTTLLERKTYRGGVHAPSQELVGAVTQILDQRHQLQNEINSKKVASKAYDVFTYAVPCIVIAGCEPATDDEKKSFELYRNNLRDVIVITFHELLAKLKALHAFLSKPPSTVAPATDTLTR</sequence>
<dbReference type="Proteomes" id="UP000216442">
    <property type="component" value="Unassembled WGS sequence"/>
</dbReference>
<name>A0A271LEP5_9HYPH</name>
<reference evidence="2 3" key="1">
    <citation type="submission" date="2017-08" db="EMBL/GenBank/DDBJ databases">
        <title>Mesorhizobium wenxinae sp. nov., a novel rhizobial species isolated from root nodules of chickpea (Cicer arietinum L.).</title>
        <authorList>
            <person name="Zhang J."/>
        </authorList>
    </citation>
    <scope>NUCLEOTIDE SEQUENCE [LARGE SCALE GENOMIC DNA]</scope>
    <source>
        <strain evidence="2 3">SDW018</strain>
    </source>
</reference>
<dbReference type="AlphaFoldDB" id="A0A271LEP5"/>
<comment type="caution">
    <text evidence="2">The sequence shown here is derived from an EMBL/GenBank/DDBJ whole genome shotgun (WGS) entry which is preliminary data.</text>
</comment>
<evidence type="ECO:0000313" key="2">
    <source>
        <dbReference type="EMBL" id="PAQ06581.1"/>
    </source>
</evidence>
<protein>
    <recommendedName>
        <fullName evidence="1">Shedu protein SduA C-terminal domain-containing protein</fullName>
    </recommendedName>
</protein>
<keyword evidence="3" id="KW-1185">Reference proteome</keyword>
<gene>
    <name evidence="2" type="ORF">CIT26_26020</name>
</gene>
<feature type="domain" description="Shedu protein SduA C-terminal" evidence="1">
    <location>
        <begin position="314"/>
        <end position="473"/>
    </location>
</feature>
<organism evidence="2 3">
    <name type="scientific">Mesorhizobium temperatum</name>
    <dbReference type="NCBI Taxonomy" id="241416"/>
    <lineage>
        <taxon>Bacteria</taxon>
        <taxon>Pseudomonadati</taxon>
        <taxon>Pseudomonadota</taxon>
        <taxon>Alphaproteobacteria</taxon>
        <taxon>Hyphomicrobiales</taxon>
        <taxon>Phyllobacteriaceae</taxon>
        <taxon>Mesorhizobium</taxon>
    </lineage>
</organism>
<dbReference type="InterPro" id="IPR025359">
    <property type="entry name" value="SduA_C"/>
</dbReference>
<dbReference type="EMBL" id="NPKJ01000066">
    <property type="protein sequence ID" value="PAQ06581.1"/>
    <property type="molecule type" value="Genomic_DNA"/>
</dbReference>
<evidence type="ECO:0000259" key="1">
    <source>
        <dbReference type="Pfam" id="PF14082"/>
    </source>
</evidence>
<evidence type="ECO:0000313" key="3">
    <source>
        <dbReference type="Proteomes" id="UP000216442"/>
    </source>
</evidence>
<accession>A0A271LEP5</accession>
<dbReference type="OrthoDB" id="8973928at2"/>
<proteinExistence type="predicted"/>
<dbReference type="Pfam" id="PF14082">
    <property type="entry name" value="SduA_C"/>
    <property type="match status" value="1"/>
</dbReference>